<comment type="caution">
    <text evidence="1">The sequence shown here is derived from an EMBL/GenBank/DDBJ whole genome shotgun (WGS) entry which is preliminary data.</text>
</comment>
<protein>
    <submittedName>
        <fullName evidence="1">Uncharacterized protein</fullName>
    </submittedName>
</protein>
<reference evidence="1" key="1">
    <citation type="submission" date="2023-07" db="EMBL/GenBank/DDBJ databases">
        <title>Chromosome-level genome assembly of Artemia franciscana.</title>
        <authorList>
            <person name="Jo E."/>
        </authorList>
    </citation>
    <scope>NUCLEOTIDE SEQUENCE</scope>
    <source>
        <tissue evidence="1">Whole body</tissue>
    </source>
</reference>
<gene>
    <name evidence="1" type="ORF">QYM36_003399</name>
</gene>
<sequence length="180" mass="20482">MNLKYQRGGFADRTEVVDLLPGIQTVNCERFAIELRSIHEEADIRVTLHTGFCTRTGSYKTTPNGLVCLQDKVISITKLQDRLPPPIVNSIAFLHCFTGCDILSFIFFKEKKTILRAVVPWLPRISALAQMILEEIDRVVEPEEDIMKLYCEILIASHRNLQEFSGLNDFLSLVPFAGKR</sequence>
<evidence type="ECO:0000313" key="1">
    <source>
        <dbReference type="EMBL" id="KAK2721107.1"/>
    </source>
</evidence>
<name>A0AA88L8K7_ARTSF</name>
<dbReference type="EMBL" id="JAVRJZ010000006">
    <property type="protein sequence ID" value="KAK2721107.1"/>
    <property type="molecule type" value="Genomic_DNA"/>
</dbReference>
<proteinExistence type="predicted"/>
<organism evidence="1 2">
    <name type="scientific">Artemia franciscana</name>
    <name type="common">Brine shrimp</name>
    <name type="synonym">Artemia sanfranciscana</name>
    <dbReference type="NCBI Taxonomy" id="6661"/>
    <lineage>
        <taxon>Eukaryota</taxon>
        <taxon>Metazoa</taxon>
        <taxon>Ecdysozoa</taxon>
        <taxon>Arthropoda</taxon>
        <taxon>Crustacea</taxon>
        <taxon>Branchiopoda</taxon>
        <taxon>Anostraca</taxon>
        <taxon>Artemiidae</taxon>
        <taxon>Artemia</taxon>
    </lineage>
</organism>
<dbReference type="Proteomes" id="UP001187531">
    <property type="component" value="Unassembled WGS sequence"/>
</dbReference>
<evidence type="ECO:0000313" key="2">
    <source>
        <dbReference type="Proteomes" id="UP001187531"/>
    </source>
</evidence>
<keyword evidence="2" id="KW-1185">Reference proteome</keyword>
<accession>A0AA88L8K7</accession>
<dbReference type="AlphaFoldDB" id="A0AA88L8K7"/>